<evidence type="ECO:0000256" key="3">
    <source>
        <dbReference type="ARBA" id="ARBA00022843"/>
    </source>
</evidence>
<feature type="region of interest" description="Disordered" evidence="6">
    <location>
        <begin position="1"/>
        <end position="21"/>
    </location>
</feature>
<feature type="region of interest" description="Disordered" evidence="6">
    <location>
        <begin position="374"/>
        <end position="395"/>
    </location>
</feature>
<evidence type="ECO:0000313" key="9">
    <source>
        <dbReference type="Proteomes" id="UP001201980"/>
    </source>
</evidence>
<dbReference type="InterPro" id="IPR016159">
    <property type="entry name" value="Cullin_repeat-like_dom_sf"/>
</dbReference>
<reference evidence="8" key="1">
    <citation type="submission" date="2022-07" db="EMBL/GenBank/DDBJ databases">
        <title>Draft genome sequence of Zalerion maritima ATCC 34329, a (micro)plastics degrading marine fungus.</title>
        <authorList>
            <person name="Paco A."/>
            <person name="Goncalves M.F.M."/>
            <person name="Rocha-Santos T.A.P."/>
            <person name="Alves A."/>
        </authorList>
    </citation>
    <scope>NUCLEOTIDE SEQUENCE</scope>
    <source>
        <strain evidence="8">ATCC 34329</strain>
    </source>
</reference>
<dbReference type="InterPro" id="IPR016158">
    <property type="entry name" value="Cullin_homology"/>
</dbReference>
<evidence type="ECO:0000256" key="1">
    <source>
        <dbReference type="ARBA" id="ARBA00006019"/>
    </source>
</evidence>
<dbReference type="PANTHER" id="PTHR11932">
    <property type="entry name" value="CULLIN"/>
    <property type="match status" value="1"/>
</dbReference>
<dbReference type="InterPro" id="IPR059120">
    <property type="entry name" value="Cullin-like_AB"/>
</dbReference>
<protein>
    <submittedName>
        <fullName evidence="8">Cullulin 3 protein</fullName>
    </submittedName>
</protein>
<dbReference type="GO" id="GO:0006511">
    <property type="term" value="P:ubiquitin-dependent protein catabolic process"/>
    <property type="evidence" value="ECO:0007669"/>
    <property type="project" value="InterPro"/>
</dbReference>
<gene>
    <name evidence="8" type="ORF">MKZ38_005670</name>
</gene>
<dbReference type="FunFam" id="1.20.1310.10:FF:000036">
    <property type="entry name" value="SCF ubiquitin ligase subunit CulC, putative"/>
    <property type="match status" value="1"/>
</dbReference>
<comment type="caution">
    <text evidence="8">The sequence shown here is derived from an EMBL/GenBank/DDBJ whole genome shotgun (WGS) entry which is preliminary data.</text>
</comment>
<evidence type="ECO:0000256" key="4">
    <source>
        <dbReference type="PROSITE-ProRule" id="PRU00330"/>
    </source>
</evidence>
<feature type="compositionally biased region" description="Basic and acidic residues" evidence="6">
    <location>
        <begin position="751"/>
        <end position="766"/>
    </location>
</feature>
<dbReference type="InterPro" id="IPR036317">
    <property type="entry name" value="Cullin_homology_sf"/>
</dbReference>
<dbReference type="Pfam" id="PF00888">
    <property type="entry name" value="Cullin"/>
    <property type="match status" value="1"/>
</dbReference>
<dbReference type="PROSITE" id="PS50069">
    <property type="entry name" value="CULLIN_2"/>
    <property type="match status" value="1"/>
</dbReference>
<dbReference type="SUPFAM" id="SSF46785">
    <property type="entry name" value="Winged helix' DNA-binding domain"/>
    <property type="match status" value="1"/>
</dbReference>
<dbReference type="Pfam" id="PF10557">
    <property type="entry name" value="Cullin_Nedd8"/>
    <property type="match status" value="1"/>
</dbReference>
<dbReference type="InterPro" id="IPR045093">
    <property type="entry name" value="Cullin"/>
</dbReference>
<dbReference type="InterPro" id="IPR019559">
    <property type="entry name" value="Cullin_neddylation_domain"/>
</dbReference>
<dbReference type="GO" id="GO:0031625">
    <property type="term" value="F:ubiquitin protein ligase binding"/>
    <property type="evidence" value="ECO:0007669"/>
    <property type="project" value="InterPro"/>
</dbReference>
<dbReference type="InterPro" id="IPR001373">
    <property type="entry name" value="Cullin_N"/>
</dbReference>
<evidence type="ECO:0000256" key="2">
    <source>
        <dbReference type="ARBA" id="ARBA00022499"/>
    </source>
</evidence>
<comment type="similarity">
    <text evidence="1 4 5">Belongs to the cullin family.</text>
</comment>
<evidence type="ECO:0000256" key="6">
    <source>
        <dbReference type="SAM" id="MobiDB-lite"/>
    </source>
</evidence>
<dbReference type="Gene3D" id="3.30.230.130">
    <property type="entry name" value="Cullin, Chain C, Domain 2"/>
    <property type="match status" value="1"/>
</dbReference>
<dbReference type="FunFam" id="1.20.1310.10:FF:000002">
    <property type="entry name" value="cullin-3 isoform X1"/>
    <property type="match status" value="1"/>
</dbReference>
<evidence type="ECO:0000259" key="7">
    <source>
        <dbReference type="PROSITE" id="PS50069"/>
    </source>
</evidence>
<dbReference type="SMART" id="SM00182">
    <property type="entry name" value="CULLIN"/>
    <property type="match status" value="1"/>
</dbReference>
<name>A0AAD5RXZ0_9PEZI</name>
<dbReference type="EMBL" id="JAKWBI020000033">
    <property type="protein sequence ID" value="KAJ2905371.1"/>
    <property type="molecule type" value="Genomic_DNA"/>
</dbReference>
<accession>A0AAD5RXZ0</accession>
<dbReference type="InterPro" id="IPR036390">
    <property type="entry name" value="WH_DNA-bd_sf"/>
</dbReference>
<organism evidence="8 9">
    <name type="scientific">Zalerion maritima</name>
    <dbReference type="NCBI Taxonomy" id="339359"/>
    <lineage>
        <taxon>Eukaryota</taxon>
        <taxon>Fungi</taxon>
        <taxon>Dikarya</taxon>
        <taxon>Ascomycota</taxon>
        <taxon>Pezizomycotina</taxon>
        <taxon>Sordariomycetes</taxon>
        <taxon>Lulworthiomycetidae</taxon>
        <taxon>Lulworthiales</taxon>
        <taxon>Lulworthiaceae</taxon>
        <taxon>Zalerion</taxon>
    </lineage>
</organism>
<dbReference type="AlphaFoldDB" id="A0AAD5RXZ0"/>
<dbReference type="SMART" id="SM00884">
    <property type="entry name" value="Cullin_Nedd8"/>
    <property type="match status" value="1"/>
</dbReference>
<keyword evidence="2" id="KW-1017">Isopeptide bond</keyword>
<dbReference type="SUPFAM" id="SSF74788">
    <property type="entry name" value="Cullin repeat-like"/>
    <property type="match status" value="1"/>
</dbReference>
<keyword evidence="9" id="KW-1185">Reference proteome</keyword>
<dbReference type="FunFam" id="1.20.1310.10:FF:000061">
    <property type="entry name" value="Related to cullulin 3"/>
    <property type="match status" value="1"/>
</dbReference>
<dbReference type="FunFam" id="1.10.10.10:FF:000014">
    <property type="entry name" value="Cullin 1"/>
    <property type="match status" value="1"/>
</dbReference>
<dbReference type="SUPFAM" id="SSF75632">
    <property type="entry name" value="Cullin homology domain"/>
    <property type="match status" value="1"/>
</dbReference>
<dbReference type="FunFam" id="1.20.1310.10:FF:000001">
    <property type="entry name" value="Cullin 3"/>
    <property type="match status" value="1"/>
</dbReference>
<feature type="domain" description="Cullin family profile" evidence="7">
    <location>
        <begin position="449"/>
        <end position="705"/>
    </location>
</feature>
<dbReference type="Gene3D" id="1.10.10.10">
    <property type="entry name" value="Winged helix-like DNA-binding domain superfamily/Winged helix DNA-binding domain"/>
    <property type="match status" value="1"/>
</dbReference>
<dbReference type="Pfam" id="PF26557">
    <property type="entry name" value="Cullin_AB"/>
    <property type="match status" value="1"/>
</dbReference>
<keyword evidence="3" id="KW-0832">Ubl conjugation</keyword>
<feature type="region of interest" description="Disordered" evidence="6">
    <location>
        <begin position="745"/>
        <end position="767"/>
    </location>
</feature>
<dbReference type="Gene3D" id="1.20.1310.10">
    <property type="entry name" value="Cullin Repeats"/>
    <property type="match status" value="4"/>
</dbReference>
<evidence type="ECO:0000313" key="8">
    <source>
        <dbReference type="EMBL" id="KAJ2905371.1"/>
    </source>
</evidence>
<proteinExistence type="inferred from homology"/>
<sequence>MLSGKINNAKPGPRIRPPRRVMTGGTSEFETLWQMLKSSFCDIHNKNASALAFEQLYRAAYKIVLKKKGSVLWQQVTEFETEWFSAKVMPIIKTLITAKTINAALGEVSEVSATERRNLGEKFLKGLRDTWEEHQTAMNMITDILMYMDRTMVTDARKPSIFTSSIGLYRDNVLLANPTEHGAEYKVCALVNAVIIDMINMERRGDVIDRSLIRSICAMLENLHQTDEEKDDERLYLVVFEPHYIEESRKFYANEAQIMLQKQNCGAWLRHAEQRLKEEEDRCKTTLSTRSSVGITEVVEQELVIRHLDEFLSLDRTGLGAMIDNDKRDDLSILYRLLLRVDSKLPHLKAAISKRVLESGLEIEKAVGNMDLSTVSNQKDGEEAKASSAPKTGSAAAQQATSSALKWVQDVLDLRKRFRMMLQVCFDNNSIIESALAKSFADFVNLFPRASEFISLYIDAYMKKGTRGSENVEPVLEEAIVLINHIQDRDLFERYYQKHLARRLLNSKSESTELEKWFINAMKQQVGTHFTAKFEGMFKDMSVSQDLRTNYKEYIAGLEGKIEPPASSYKKIELAINVLTSNNWPADSMGRNQGDGDNNDVIFPEDIQKLQNSFLKYYSNGRNGRVLTWVPSVGTAEIKCIFPKLKESGPLSKERRYDLTVSTYGMIVIMLFNDIPDDEWLSFEEIKERTNIPANDLHRALVGITIPPKSRILLKEPNTKSIKPGNKFCFNSSFVSKTIKIKAPTVNPSRVESREERKKTEDKNNETRANACSAALVRIMKQRKELTHTLLTGEVMAQLSSRFCPDIPIIKQQIDGLITKEYLERMDIGGVPGYKYLA</sequence>
<dbReference type="Proteomes" id="UP001201980">
    <property type="component" value="Unassembled WGS sequence"/>
</dbReference>
<evidence type="ECO:0000256" key="5">
    <source>
        <dbReference type="RuleBase" id="RU003829"/>
    </source>
</evidence>
<dbReference type="InterPro" id="IPR036388">
    <property type="entry name" value="WH-like_DNA-bd_sf"/>
</dbReference>